<keyword evidence="2" id="KW-0472">Membrane</keyword>
<keyword evidence="2" id="KW-0812">Transmembrane</keyword>
<accession>A0AAU9IGC8</accession>
<feature type="transmembrane region" description="Helical" evidence="2">
    <location>
        <begin position="198"/>
        <end position="220"/>
    </location>
</feature>
<dbReference type="GO" id="GO:0016020">
    <property type="term" value="C:membrane"/>
    <property type="evidence" value="ECO:0007669"/>
    <property type="project" value="InterPro"/>
</dbReference>
<dbReference type="Pfam" id="PF01554">
    <property type="entry name" value="MatE"/>
    <property type="match status" value="2"/>
</dbReference>
<evidence type="ECO:0000256" key="2">
    <source>
        <dbReference type="SAM" id="Phobius"/>
    </source>
</evidence>
<keyword evidence="4" id="KW-1185">Reference proteome</keyword>
<feature type="transmembrane region" description="Helical" evidence="2">
    <location>
        <begin position="26"/>
        <end position="48"/>
    </location>
</feature>
<dbReference type="EMBL" id="CAJZBQ010000006">
    <property type="protein sequence ID" value="CAG9312366.1"/>
    <property type="molecule type" value="Genomic_DNA"/>
</dbReference>
<dbReference type="InterPro" id="IPR002528">
    <property type="entry name" value="MATE_fam"/>
</dbReference>
<dbReference type="GO" id="GO:0015297">
    <property type="term" value="F:antiporter activity"/>
    <property type="evidence" value="ECO:0007669"/>
    <property type="project" value="InterPro"/>
</dbReference>
<dbReference type="Proteomes" id="UP001162131">
    <property type="component" value="Unassembled WGS sequence"/>
</dbReference>
<feature type="transmembrane region" description="Helical" evidence="2">
    <location>
        <begin position="320"/>
        <end position="342"/>
    </location>
</feature>
<feature type="transmembrane region" description="Helical" evidence="2">
    <location>
        <begin position="398"/>
        <end position="422"/>
    </location>
</feature>
<organism evidence="3 4">
    <name type="scientific">Blepharisma stoltei</name>
    <dbReference type="NCBI Taxonomy" id="1481888"/>
    <lineage>
        <taxon>Eukaryota</taxon>
        <taxon>Sar</taxon>
        <taxon>Alveolata</taxon>
        <taxon>Ciliophora</taxon>
        <taxon>Postciliodesmatophora</taxon>
        <taxon>Heterotrichea</taxon>
        <taxon>Heterotrichida</taxon>
        <taxon>Blepharismidae</taxon>
        <taxon>Blepharisma</taxon>
    </lineage>
</organism>
<keyword evidence="2" id="KW-1133">Transmembrane helix</keyword>
<feature type="transmembrane region" description="Helical" evidence="2">
    <location>
        <begin position="60"/>
        <end position="85"/>
    </location>
</feature>
<comment type="caution">
    <text evidence="3">The sequence shown here is derived from an EMBL/GenBank/DDBJ whole genome shotgun (WGS) entry which is preliminary data.</text>
</comment>
<evidence type="ECO:0000313" key="3">
    <source>
        <dbReference type="EMBL" id="CAG9312366.1"/>
    </source>
</evidence>
<gene>
    <name evidence="3" type="ORF">BSTOLATCC_MIC6473</name>
</gene>
<evidence type="ECO:0008006" key="5">
    <source>
        <dbReference type="Google" id="ProtNLM"/>
    </source>
</evidence>
<protein>
    <recommendedName>
        <fullName evidence="5">Multidrug and toxic compound extrusion protein</fullName>
    </recommendedName>
</protein>
<evidence type="ECO:0000256" key="1">
    <source>
        <dbReference type="ARBA" id="ARBA00010199"/>
    </source>
</evidence>
<sequence length="477" mass="53477">MEENLNEYHPIQKKPIFKRVKRTFKLASMFSYSILITQIQELIVMWFIGNYLGAKELEAFGISSIWVELTATSVFIGISGAIDTLCSQAHGVENIRLQTLILHKSLFMGFLCCIPSAITWGFSTQIFDIFGLECSEEAGEYLRYFIYAMPAKCIYEIVSHFMFTQYVLIPEFICSSTDTPLQILLNYLLVPAYGMKGAAIAGGICAWVRLGIFFISLFIMKCHKNNWSGFDFSNFFDNWGELVKLSVSSTAHIFVEWTAFEISALFAAWINDGDVSLAAWVILLKVLLIEETISTGFGEAAATLIGNSVTKLKISLSKQYMKISIILSALVNGMILLALFISRYEFGKLFFMMDEDDSSEDIVRKIGDIFPLYAIIYASDSIYLVIVGAMRALGKQPLNLVIAIGADLIVGVPSQYIFGILIGLELGGIILGIMICYIIEIAPLFYIFAKLDWNKESQIARLRSLEENNEKGIELLD</sequence>
<comment type="similarity">
    <text evidence="1">Belongs to the multi antimicrobial extrusion (MATE) (TC 2.A.66.1) family.</text>
</comment>
<dbReference type="AlphaFoldDB" id="A0AAU9IGC8"/>
<feature type="transmembrane region" description="Helical" evidence="2">
    <location>
        <begin position="362"/>
        <end position="386"/>
    </location>
</feature>
<proteinExistence type="inferred from homology"/>
<reference evidence="3" key="1">
    <citation type="submission" date="2021-09" db="EMBL/GenBank/DDBJ databases">
        <authorList>
            <consortium name="AG Swart"/>
            <person name="Singh M."/>
            <person name="Singh A."/>
            <person name="Seah K."/>
            <person name="Emmerich C."/>
        </authorList>
    </citation>
    <scope>NUCLEOTIDE SEQUENCE</scope>
    <source>
        <strain evidence="3">ATCC30299</strain>
    </source>
</reference>
<feature type="transmembrane region" description="Helical" evidence="2">
    <location>
        <begin position="106"/>
        <end position="123"/>
    </location>
</feature>
<dbReference type="GO" id="GO:0042910">
    <property type="term" value="F:xenobiotic transmembrane transporter activity"/>
    <property type="evidence" value="ECO:0007669"/>
    <property type="project" value="InterPro"/>
</dbReference>
<name>A0AAU9IGC8_9CILI</name>
<feature type="transmembrane region" description="Helical" evidence="2">
    <location>
        <begin position="428"/>
        <end position="449"/>
    </location>
</feature>
<evidence type="ECO:0000313" key="4">
    <source>
        <dbReference type="Proteomes" id="UP001162131"/>
    </source>
</evidence>
<dbReference type="PANTHER" id="PTHR11206">
    <property type="entry name" value="MULTIDRUG RESISTANCE PROTEIN"/>
    <property type="match status" value="1"/>
</dbReference>